<proteinExistence type="predicted"/>
<keyword evidence="3" id="KW-1185">Reference proteome</keyword>
<accession>A0A1H3ZUZ1</accession>
<dbReference type="Pfam" id="PF05125">
    <property type="entry name" value="Phage_cap_P2"/>
    <property type="match status" value="1"/>
</dbReference>
<dbReference type="Proteomes" id="UP000242469">
    <property type="component" value="Unassembled WGS sequence"/>
</dbReference>
<dbReference type="STRING" id="1122198.SAMN02745729_102180"/>
<dbReference type="EMBL" id="FNRJ01000002">
    <property type="protein sequence ID" value="SEA27596.1"/>
    <property type="molecule type" value="Genomic_DNA"/>
</dbReference>
<feature type="compositionally biased region" description="Basic and acidic residues" evidence="1">
    <location>
        <begin position="81"/>
        <end position="95"/>
    </location>
</feature>
<feature type="region of interest" description="Disordered" evidence="1">
    <location>
        <begin position="74"/>
        <end position="95"/>
    </location>
</feature>
<dbReference type="OrthoDB" id="5464529at2"/>
<sequence>MRNETRLKFNAYMAQIGTLNGVADPSAKFNVQPSIQQTLETKMQESSDFLSKINIIGVPEMQGDKLGLGIGSPIASNTDTTTKDRQTKDPTNLDERGYLCRKNNSDTHITYAKLDLWAKFADFQTRIRDAILRRQALDRITIGFNGVSYSADSDIATNPMLQDVNIGWLQKYRSEAAERVLAEVVDASGEVRAYEGGDYANIDALVYDAVNNLIEPWYREDTELVAIMGRDLLADKYFPLVNKNHAPTETLAADLIISQKRVGGLPAVRAPFVPAGAMLITRLDNLSIYFQEGARRRHLMDNPKRDRIENYESSNDAYVIEDYGVGCLIENIVTEAPAAP</sequence>
<dbReference type="RefSeq" id="WP_091823408.1">
    <property type="nucleotide sequence ID" value="NZ_FNRJ01000002.1"/>
</dbReference>
<dbReference type="NCBIfam" id="TIGR01551">
    <property type="entry name" value="major_capsid_P2"/>
    <property type="match status" value="1"/>
</dbReference>
<gene>
    <name evidence="2" type="ORF">SAMN02745729_102180</name>
</gene>
<protein>
    <submittedName>
        <fullName evidence="2">Phage major capsid protein, P2 family</fullName>
    </submittedName>
</protein>
<name>A0A1H3ZUZ1_9GAMM</name>
<dbReference type="AlphaFoldDB" id="A0A1H3ZUZ1"/>
<evidence type="ECO:0000313" key="3">
    <source>
        <dbReference type="Proteomes" id="UP000242469"/>
    </source>
</evidence>
<organism evidence="2 3">
    <name type="scientific">Marinobacterium iners DSM 11526</name>
    <dbReference type="NCBI Taxonomy" id="1122198"/>
    <lineage>
        <taxon>Bacteria</taxon>
        <taxon>Pseudomonadati</taxon>
        <taxon>Pseudomonadota</taxon>
        <taxon>Gammaproteobacteria</taxon>
        <taxon>Oceanospirillales</taxon>
        <taxon>Oceanospirillaceae</taxon>
        <taxon>Marinobacterium</taxon>
    </lineage>
</organism>
<dbReference type="InterPro" id="IPR006441">
    <property type="entry name" value="Phage_P2_GpN"/>
</dbReference>
<evidence type="ECO:0000256" key="1">
    <source>
        <dbReference type="SAM" id="MobiDB-lite"/>
    </source>
</evidence>
<reference evidence="3" key="1">
    <citation type="submission" date="2016-10" db="EMBL/GenBank/DDBJ databases">
        <authorList>
            <person name="Varghese N."/>
            <person name="Submissions S."/>
        </authorList>
    </citation>
    <scope>NUCLEOTIDE SEQUENCE [LARGE SCALE GENOMIC DNA]</scope>
    <source>
        <strain evidence="3">DSM 11526</strain>
    </source>
</reference>
<evidence type="ECO:0000313" key="2">
    <source>
        <dbReference type="EMBL" id="SEA27596.1"/>
    </source>
</evidence>